<dbReference type="Pfam" id="PF02527">
    <property type="entry name" value="GidB"/>
    <property type="match status" value="1"/>
</dbReference>
<comment type="similarity">
    <text evidence="6">Belongs to the methyltransferase superfamily. RNA methyltransferase RsmG family.</text>
</comment>
<accession>A0AAE3LME1</accession>
<dbReference type="Gene3D" id="3.40.50.150">
    <property type="entry name" value="Vaccinia Virus protein VP39"/>
    <property type="match status" value="1"/>
</dbReference>
<feature type="binding site" evidence="6">
    <location>
        <position position="84"/>
    </location>
    <ligand>
        <name>S-adenosyl-L-methionine</name>
        <dbReference type="ChEBI" id="CHEBI:59789"/>
    </ligand>
</feature>
<keyword evidence="4 6" id="KW-0808">Transferase</keyword>
<dbReference type="EMBL" id="JAOUSF010000002">
    <property type="protein sequence ID" value="MCU9613480.1"/>
    <property type="molecule type" value="Genomic_DNA"/>
</dbReference>
<keyword evidence="8" id="KW-1185">Reference proteome</keyword>
<name>A0AAE3LME1_9BACI</name>
<evidence type="ECO:0000256" key="5">
    <source>
        <dbReference type="ARBA" id="ARBA00022691"/>
    </source>
</evidence>
<dbReference type="PANTHER" id="PTHR31760:SF0">
    <property type="entry name" value="S-ADENOSYL-L-METHIONINE-DEPENDENT METHYLTRANSFERASES SUPERFAMILY PROTEIN"/>
    <property type="match status" value="1"/>
</dbReference>
<dbReference type="GO" id="GO:0070043">
    <property type="term" value="F:rRNA (guanine-N7-)-methyltransferase activity"/>
    <property type="evidence" value="ECO:0007669"/>
    <property type="project" value="UniProtKB-UniRule"/>
</dbReference>
<dbReference type="Proteomes" id="UP001209318">
    <property type="component" value="Unassembled WGS sequence"/>
</dbReference>
<feature type="binding site" evidence="6">
    <location>
        <begin position="130"/>
        <end position="131"/>
    </location>
    <ligand>
        <name>S-adenosyl-L-methionine</name>
        <dbReference type="ChEBI" id="CHEBI:59789"/>
    </ligand>
</feature>
<dbReference type="NCBIfam" id="TIGR00138">
    <property type="entry name" value="rsmG_gidB"/>
    <property type="match status" value="1"/>
</dbReference>
<evidence type="ECO:0000313" key="7">
    <source>
        <dbReference type="EMBL" id="MCU9613480.1"/>
    </source>
</evidence>
<evidence type="ECO:0000256" key="3">
    <source>
        <dbReference type="ARBA" id="ARBA00022603"/>
    </source>
</evidence>
<dbReference type="HAMAP" id="MF_00074">
    <property type="entry name" value="16SrRNA_methyltr_G"/>
    <property type="match status" value="1"/>
</dbReference>
<comment type="subcellular location">
    <subcellularLocation>
        <location evidence="6">Cytoplasm</location>
    </subcellularLocation>
</comment>
<comment type="function">
    <text evidence="6">Specifically methylates the N7 position of guanine in position 535 of 16S rRNA.</text>
</comment>
<dbReference type="AlphaFoldDB" id="A0AAE3LME1"/>
<keyword evidence="2 6" id="KW-0698">rRNA processing</keyword>
<dbReference type="EC" id="2.1.1.-" evidence="6"/>
<reference evidence="7" key="1">
    <citation type="submission" date="2022-10" db="EMBL/GenBank/DDBJ databases">
        <title>Description of Fervidibacillus gen. nov. in the family Fervidibacillaceae fam. nov. with two species, Fervidibacillus albus sp. nov., and Fervidibacillus halotolerans sp. nov., isolated from tidal flat sediments.</title>
        <authorList>
            <person name="Kwon K.K."/>
            <person name="Yang S.-H."/>
        </authorList>
    </citation>
    <scope>NUCLEOTIDE SEQUENCE</scope>
    <source>
        <strain evidence="7">JCM 19140</strain>
    </source>
</reference>
<comment type="caution">
    <text evidence="7">The sequence shown here is derived from an EMBL/GenBank/DDBJ whole genome shotgun (WGS) entry which is preliminary data.</text>
</comment>
<dbReference type="SUPFAM" id="SSF53335">
    <property type="entry name" value="S-adenosyl-L-methionine-dependent methyltransferases"/>
    <property type="match status" value="1"/>
</dbReference>
<gene>
    <name evidence="6 7" type="primary">rsmG</name>
    <name evidence="7" type="ORF">OEV98_07910</name>
</gene>
<evidence type="ECO:0000256" key="1">
    <source>
        <dbReference type="ARBA" id="ARBA00022490"/>
    </source>
</evidence>
<dbReference type="PANTHER" id="PTHR31760">
    <property type="entry name" value="S-ADENOSYL-L-METHIONINE-DEPENDENT METHYLTRANSFERASES SUPERFAMILY PROTEIN"/>
    <property type="match status" value="1"/>
</dbReference>
<protein>
    <recommendedName>
        <fullName evidence="6">Ribosomal RNA small subunit methyltransferase G</fullName>
        <ecNumber evidence="6">2.1.1.-</ecNumber>
    </recommendedName>
    <alternativeName>
        <fullName evidence="6">16S rRNA 7-methylguanosine methyltransferase</fullName>
        <shortName evidence="6">16S rRNA m7G methyltransferase</shortName>
    </alternativeName>
</protein>
<proteinExistence type="inferred from homology"/>
<keyword evidence="1 6" id="KW-0963">Cytoplasm</keyword>
<feature type="binding site" evidence="6">
    <location>
        <position position="149"/>
    </location>
    <ligand>
        <name>S-adenosyl-L-methionine</name>
        <dbReference type="ChEBI" id="CHEBI:59789"/>
    </ligand>
</feature>
<organism evidence="7 8">
    <name type="scientific">Perspicuibacillus lycopersici</name>
    <dbReference type="NCBI Taxonomy" id="1325689"/>
    <lineage>
        <taxon>Bacteria</taxon>
        <taxon>Bacillati</taxon>
        <taxon>Bacillota</taxon>
        <taxon>Bacilli</taxon>
        <taxon>Bacillales</taxon>
        <taxon>Bacillaceae</taxon>
        <taxon>Perspicuibacillus</taxon>
    </lineage>
</organism>
<keyword evidence="5 6" id="KW-0949">S-adenosyl-L-methionine</keyword>
<keyword evidence="3 6" id="KW-0489">Methyltransferase</keyword>
<evidence type="ECO:0000313" key="8">
    <source>
        <dbReference type="Proteomes" id="UP001209318"/>
    </source>
</evidence>
<dbReference type="RefSeq" id="WP_263072685.1">
    <property type="nucleotide sequence ID" value="NZ_JAOUSF010000002.1"/>
</dbReference>
<evidence type="ECO:0000256" key="2">
    <source>
        <dbReference type="ARBA" id="ARBA00022552"/>
    </source>
</evidence>
<dbReference type="GO" id="GO:0005829">
    <property type="term" value="C:cytosol"/>
    <property type="evidence" value="ECO:0007669"/>
    <property type="project" value="TreeGrafter"/>
</dbReference>
<dbReference type="InterPro" id="IPR029063">
    <property type="entry name" value="SAM-dependent_MTases_sf"/>
</dbReference>
<dbReference type="CDD" id="cd02440">
    <property type="entry name" value="AdoMet_MTases"/>
    <property type="match status" value="1"/>
</dbReference>
<dbReference type="InterPro" id="IPR003682">
    <property type="entry name" value="rRNA_ssu_MeTfrase_G"/>
</dbReference>
<evidence type="ECO:0000256" key="6">
    <source>
        <dbReference type="HAMAP-Rule" id="MF_00074"/>
    </source>
</evidence>
<evidence type="ECO:0000256" key="4">
    <source>
        <dbReference type="ARBA" id="ARBA00022679"/>
    </source>
</evidence>
<dbReference type="FunFam" id="3.40.50.150:FF:000041">
    <property type="entry name" value="Ribosomal RNA small subunit methyltransferase G"/>
    <property type="match status" value="1"/>
</dbReference>
<feature type="binding site" evidence="6">
    <location>
        <position position="79"/>
    </location>
    <ligand>
        <name>S-adenosyl-L-methionine</name>
        <dbReference type="ChEBI" id="CHEBI:59789"/>
    </ligand>
</feature>
<sequence>MKIEQFQLELQKYNIELTSKQISQFERYYRLLIEWNEKINLTAITDKDEVYVKHFYDSLSAAFFFPIQEQSSLSICDVGAGAGFPSIPLKIVFPHLKVTIVDSLNKRITFLKELANALELENVHFYHDRAEIFGRAAEHREQYDVVTARAVAKLSVLSEFCLPLVKVNGHFIALKGSSGNEELEEGRKAIEILGGQVDKIYPFTLPEENSERTIIQIRKVKNTPKKYPRKPGVPIKTPLN</sequence>
<comment type="caution">
    <text evidence="6">Lacks conserved residue(s) required for the propagation of feature annotation.</text>
</comment>
<dbReference type="PIRSF" id="PIRSF003078">
    <property type="entry name" value="GidB"/>
    <property type="match status" value="1"/>
</dbReference>